<dbReference type="InterPro" id="IPR006204">
    <property type="entry name" value="GHMP_kinase_N_dom"/>
</dbReference>
<gene>
    <name evidence="10" type="ORF">PLO_094</name>
</gene>
<dbReference type="AlphaFoldDB" id="A0A2H4ZNI3"/>
<geneLocation type="plastid" evidence="10"/>
<dbReference type="GO" id="GO:0016114">
    <property type="term" value="P:terpenoid biosynthetic process"/>
    <property type="evidence" value="ECO:0007669"/>
    <property type="project" value="InterPro"/>
</dbReference>
<keyword evidence="3" id="KW-0808">Transferase</keyword>
<evidence type="ECO:0000256" key="1">
    <source>
        <dbReference type="ARBA" id="ARBA00009684"/>
    </source>
</evidence>
<dbReference type="InterPro" id="IPR014721">
    <property type="entry name" value="Ribsml_uS5_D2-typ_fold_subgr"/>
</dbReference>
<evidence type="ECO:0000256" key="5">
    <source>
        <dbReference type="ARBA" id="ARBA00022777"/>
    </source>
</evidence>
<proteinExistence type="inferred from homology"/>
<evidence type="ECO:0000256" key="7">
    <source>
        <dbReference type="ARBA" id="ARBA00032554"/>
    </source>
</evidence>
<keyword evidence="10" id="KW-0934">Plastid</keyword>
<dbReference type="GO" id="GO:0050515">
    <property type="term" value="F:4-(cytidine 5'-diphospho)-2-C-methyl-D-erythritol kinase activity"/>
    <property type="evidence" value="ECO:0007669"/>
    <property type="project" value="UniProtKB-EC"/>
</dbReference>
<dbReference type="InterPro" id="IPR004424">
    <property type="entry name" value="IspE"/>
</dbReference>
<evidence type="ECO:0000256" key="3">
    <source>
        <dbReference type="ARBA" id="ARBA00022679"/>
    </source>
</evidence>
<dbReference type="HAMAP" id="MF_00061">
    <property type="entry name" value="IspE"/>
    <property type="match status" value="1"/>
</dbReference>
<keyword evidence="4" id="KW-0547">Nucleotide-binding</keyword>
<evidence type="ECO:0000256" key="4">
    <source>
        <dbReference type="ARBA" id="ARBA00022741"/>
    </source>
</evidence>
<name>A0A2H4ZNI3_9EUKA</name>
<evidence type="ECO:0000256" key="2">
    <source>
        <dbReference type="ARBA" id="ARBA00012052"/>
    </source>
</evidence>
<dbReference type="Pfam" id="PF08544">
    <property type="entry name" value="GHMP_kinases_C"/>
    <property type="match status" value="1"/>
</dbReference>
<feature type="domain" description="GHMP kinase C-terminal" evidence="9">
    <location>
        <begin position="235"/>
        <end position="296"/>
    </location>
</feature>
<comment type="similarity">
    <text evidence="1">Belongs to the GHMP kinase family. IspE subfamily.</text>
</comment>
<reference evidence="10" key="1">
    <citation type="submission" date="2017-10" db="EMBL/GenBank/DDBJ databases">
        <title>Paulinella longichromatophora chromatophore genome.</title>
        <authorList>
            <person name="Lhee D."/>
            <person name="Yoon H.S."/>
        </authorList>
    </citation>
    <scope>NUCLEOTIDE SEQUENCE</scope>
</reference>
<dbReference type="PIRSF" id="PIRSF010376">
    <property type="entry name" value="IspE"/>
    <property type="match status" value="1"/>
</dbReference>
<dbReference type="InterPro" id="IPR020568">
    <property type="entry name" value="Ribosomal_Su5_D2-typ_SF"/>
</dbReference>
<dbReference type="PANTHER" id="PTHR43527:SF2">
    <property type="entry name" value="4-DIPHOSPHOCYTIDYL-2-C-METHYL-D-ERYTHRITOL KINASE, CHLOROPLASTIC"/>
    <property type="match status" value="1"/>
</dbReference>
<dbReference type="PANTHER" id="PTHR43527">
    <property type="entry name" value="4-DIPHOSPHOCYTIDYL-2-C-METHYL-D-ERYTHRITOL KINASE, CHLOROPLASTIC"/>
    <property type="match status" value="1"/>
</dbReference>
<protein>
    <recommendedName>
        <fullName evidence="2">4-(cytidine 5'-diphospho)-2-C-methyl-D-erythritol kinase</fullName>
        <ecNumber evidence="2">2.7.1.148</ecNumber>
    </recommendedName>
    <alternativeName>
        <fullName evidence="7">4-(cytidine-5'-diphospho)-2-C-methyl-D-erythritol kinase</fullName>
    </alternativeName>
</protein>
<feature type="domain" description="GHMP kinase N-terminal" evidence="8">
    <location>
        <begin position="73"/>
        <end position="152"/>
    </location>
</feature>
<dbReference type="SUPFAM" id="SSF55060">
    <property type="entry name" value="GHMP Kinase, C-terminal domain"/>
    <property type="match status" value="1"/>
</dbReference>
<organism evidence="10">
    <name type="scientific">Paulinella longichromatophora</name>
    <dbReference type="NCBI Taxonomy" id="1708747"/>
    <lineage>
        <taxon>Eukaryota</taxon>
        <taxon>Sar</taxon>
        <taxon>Rhizaria</taxon>
        <taxon>Cercozoa</taxon>
        <taxon>Imbricatea</taxon>
        <taxon>Silicofilosea</taxon>
        <taxon>Euglyphida</taxon>
        <taxon>Paulinellidae</taxon>
        <taxon>Paulinella</taxon>
    </lineage>
</organism>
<dbReference type="Pfam" id="PF00288">
    <property type="entry name" value="GHMP_kinases_N"/>
    <property type="match status" value="1"/>
</dbReference>
<accession>A0A2H4ZNI3</accession>
<evidence type="ECO:0000256" key="6">
    <source>
        <dbReference type="ARBA" id="ARBA00022840"/>
    </source>
</evidence>
<evidence type="ECO:0000259" key="9">
    <source>
        <dbReference type="Pfam" id="PF08544"/>
    </source>
</evidence>
<evidence type="ECO:0000313" key="10">
    <source>
        <dbReference type="EMBL" id="AUG32102.1"/>
    </source>
</evidence>
<dbReference type="InterPro" id="IPR036554">
    <property type="entry name" value="GHMP_kinase_C_sf"/>
</dbReference>
<dbReference type="NCBIfam" id="TIGR00154">
    <property type="entry name" value="ispE"/>
    <property type="match status" value="1"/>
</dbReference>
<sequence length="324" mass="35752">MDSASGQTPLIVSAPAKINLHLEILGIRSDSFHELAMIMQSVDVADTLFFENNSNGTILLKCNTSQLITDENNLIIQAADLLKFESGLCNLGAVIHLEKRIPIGAGLAGGSSNGAAALMGLNKLWNLGYTSTQLLNFAAKLGSDVPFTMKGGAQFCFGRGEILEPIKCIHSDEANLAILLIKSPKTSISTPWAFQQYKKIWESQYLKEEIDFSIRRQILRENNLIASISRNDSLPSIKNDLQKVVEEREESVRKGLYLLRSRGENLGIAMSGSGPSLFALFRTLDLAQVAQFKLAEILKGQDYESWCSSLLPYLTHLDEYSHNE</sequence>
<keyword evidence="6" id="KW-0067">ATP-binding</keyword>
<keyword evidence="5 10" id="KW-0418">Kinase</keyword>
<dbReference type="Gene3D" id="3.30.70.890">
    <property type="entry name" value="GHMP kinase, C-terminal domain"/>
    <property type="match status" value="1"/>
</dbReference>
<evidence type="ECO:0000259" key="8">
    <source>
        <dbReference type="Pfam" id="PF00288"/>
    </source>
</evidence>
<dbReference type="SUPFAM" id="SSF54211">
    <property type="entry name" value="Ribosomal protein S5 domain 2-like"/>
    <property type="match status" value="1"/>
</dbReference>
<dbReference type="EMBL" id="MG264610">
    <property type="protein sequence ID" value="AUG32102.1"/>
    <property type="molecule type" value="Genomic_DNA"/>
</dbReference>
<dbReference type="Gene3D" id="3.30.230.10">
    <property type="match status" value="1"/>
</dbReference>
<dbReference type="InterPro" id="IPR013750">
    <property type="entry name" value="GHMP_kinase_C_dom"/>
</dbReference>
<dbReference type="EC" id="2.7.1.148" evidence="2"/>
<dbReference type="GO" id="GO:0005524">
    <property type="term" value="F:ATP binding"/>
    <property type="evidence" value="ECO:0007669"/>
    <property type="project" value="UniProtKB-KW"/>
</dbReference>